<dbReference type="Proteomes" id="UP000037035">
    <property type="component" value="Unassembled WGS sequence"/>
</dbReference>
<name>A0A0L6V010_9BASI</name>
<dbReference type="VEuPathDB" id="FungiDB:VP01_3238g3"/>
<evidence type="ECO:0000313" key="2">
    <source>
        <dbReference type="Proteomes" id="UP000037035"/>
    </source>
</evidence>
<evidence type="ECO:0000313" key="1">
    <source>
        <dbReference type="EMBL" id="KNZ53440.1"/>
    </source>
</evidence>
<dbReference type="AlphaFoldDB" id="A0A0L6V010"/>
<comment type="caution">
    <text evidence="1">The sequence shown here is derived from an EMBL/GenBank/DDBJ whole genome shotgun (WGS) entry which is preliminary data.</text>
</comment>
<organism evidence="1 2">
    <name type="scientific">Puccinia sorghi</name>
    <dbReference type="NCBI Taxonomy" id="27349"/>
    <lineage>
        <taxon>Eukaryota</taxon>
        <taxon>Fungi</taxon>
        <taxon>Dikarya</taxon>
        <taxon>Basidiomycota</taxon>
        <taxon>Pucciniomycotina</taxon>
        <taxon>Pucciniomycetes</taxon>
        <taxon>Pucciniales</taxon>
        <taxon>Pucciniaceae</taxon>
        <taxon>Puccinia</taxon>
    </lineage>
</organism>
<dbReference type="EMBL" id="LAVV01008211">
    <property type="protein sequence ID" value="KNZ53440.1"/>
    <property type="molecule type" value="Genomic_DNA"/>
</dbReference>
<accession>A0A0L6V010</accession>
<gene>
    <name evidence="1" type="ORF">VP01_3238g3</name>
</gene>
<keyword evidence="2" id="KW-1185">Reference proteome</keyword>
<protein>
    <submittedName>
        <fullName evidence="1">Uncharacterized protein</fullName>
    </submittedName>
</protein>
<dbReference type="OrthoDB" id="2506909at2759"/>
<proteinExistence type="predicted"/>
<sequence length="100" mass="11675">MSFCNMKETTLDVFDVNQFTLRSGEEMRSPCIWWKKAPTNSKCGRIFTRHGVRYSVLLKLPYFNLPENSVVEPMHNIFLGLLRHHGTEFFGLKKNEASNH</sequence>
<reference evidence="1 2" key="1">
    <citation type="submission" date="2015-08" db="EMBL/GenBank/DDBJ databases">
        <title>Next Generation Sequencing and Analysis of the Genome of Puccinia sorghi L Schw, the Causal Agent of Maize Common Rust.</title>
        <authorList>
            <person name="Rochi L."/>
            <person name="Burguener G."/>
            <person name="Darino M."/>
            <person name="Turjanski A."/>
            <person name="Kreff E."/>
            <person name="Dieguez M.J."/>
            <person name="Sacco F."/>
        </authorList>
    </citation>
    <scope>NUCLEOTIDE SEQUENCE [LARGE SCALE GENOMIC DNA]</scope>
    <source>
        <strain evidence="1 2">RO10H11247</strain>
    </source>
</reference>